<evidence type="ECO:0000256" key="1">
    <source>
        <dbReference type="SAM" id="MobiDB-lite"/>
    </source>
</evidence>
<organism evidence="2 3">
    <name type="scientific">Rothia mucilaginosa</name>
    <dbReference type="NCBI Taxonomy" id="43675"/>
    <lineage>
        <taxon>Bacteria</taxon>
        <taxon>Bacillati</taxon>
        <taxon>Actinomycetota</taxon>
        <taxon>Actinomycetes</taxon>
        <taxon>Micrococcales</taxon>
        <taxon>Micrococcaceae</taxon>
        <taxon>Rothia</taxon>
    </lineage>
</organism>
<feature type="compositionally biased region" description="Low complexity" evidence="1">
    <location>
        <begin position="18"/>
        <end position="31"/>
    </location>
</feature>
<dbReference type="InterPro" id="IPR045596">
    <property type="entry name" value="DUF6459"/>
</dbReference>
<sequence>MSFSNLLPRSPWTPPRSQPAQYSQPAQPASRNDQPARPYSKRQAARTSQPVAQPVATEQVAPLPEQGQGTMALVQRRNSASVYSLLPLPRYEQHSAQRPKVVKRGRPLRPADALARQLEGRCAGVAIAYLEIMSARRSRQQLAQWVSADCFHRLLPFFPKNPRQVRKEMLLTLPPVLLRVRAQKVHEELYEVVALLRCADKVRVVTMQMRLIHGMWLITAIEQPQSRADED</sequence>
<accession>A0A930PUD2</accession>
<proteinExistence type="predicted"/>
<protein>
    <submittedName>
        <fullName evidence="2">Ornithine cyclodeaminase</fullName>
    </submittedName>
</protein>
<gene>
    <name evidence="2" type="ORF">HXO58_06480</name>
</gene>
<comment type="caution">
    <text evidence="2">The sequence shown here is derived from an EMBL/GenBank/DDBJ whole genome shotgun (WGS) entry which is preliminary data.</text>
</comment>
<reference evidence="2" key="1">
    <citation type="submission" date="2020-04" db="EMBL/GenBank/DDBJ databases">
        <title>Deep metagenomics examines the oral microbiome during advanced dental caries in children, revealing novel taxa and co-occurrences with host molecules.</title>
        <authorList>
            <person name="Baker J.L."/>
            <person name="Morton J.T."/>
            <person name="Dinis M."/>
            <person name="Alvarez R."/>
            <person name="Tran N.C."/>
            <person name="Knight R."/>
            <person name="Edlund A."/>
        </authorList>
    </citation>
    <scope>NUCLEOTIDE SEQUENCE</scope>
    <source>
        <strain evidence="2">JCVI_29_bin.11</strain>
    </source>
</reference>
<evidence type="ECO:0000313" key="2">
    <source>
        <dbReference type="EMBL" id="MBF1659463.1"/>
    </source>
</evidence>
<dbReference type="RefSeq" id="WP_049337852.1">
    <property type="nucleotide sequence ID" value="NZ_CAUTJU010000015.1"/>
</dbReference>
<dbReference type="Proteomes" id="UP000713964">
    <property type="component" value="Unassembled WGS sequence"/>
</dbReference>
<dbReference type="EMBL" id="JABZXL010000017">
    <property type="protein sequence ID" value="MBF1659463.1"/>
    <property type="molecule type" value="Genomic_DNA"/>
</dbReference>
<dbReference type="Pfam" id="PF20060">
    <property type="entry name" value="DUF6459"/>
    <property type="match status" value="1"/>
</dbReference>
<dbReference type="AlphaFoldDB" id="A0A930PUD2"/>
<name>A0A930PUD2_9MICC</name>
<evidence type="ECO:0000313" key="3">
    <source>
        <dbReference type="Proteomes" id="UP000713964"/>
    </source>
</evidence>
<feature type="region of interest" description="Disordered" evidence="1">
    <location>
        <begin position="1"/>
        <end position="64"/>
    </location>
</feature>